<dbReference type="Proteomes" id="UP000190057">
    <property type="component" value="Chromosome"/>
</dbReference>
<sequence>MLTYTIFSLALIILVSAILSVITYQQVFPHFFDVFKISDDERVKIELEEVHKIMAIRIFFSYLVPCIYWVIILIIGFLIICYLIPKFFPDNFTNEEIICLLKIFLSLDNLIHLLGCLAYFNFFISKIKNYDKY</sequence>
<organism evidence="2 3">
    <name type="scientific">Elizabethkingia anophelis R26</name>
    <dbReference type="NCBI Taxonomy" id="1246994"/>
    <lineage>
        <taxon>Bacteria</taxon>
        <taxon>Pseudomonadati</taxon>
        <taxon>Bacteroidota</taxon>
        <taxon>Flavobacteriia</taxon>
        <taxon>Flavobacteriales</taxon>
        <taxon>Weeksellaceae</taxon>
        <taxon>Elizabethkingia</taxon>
    </lineage>
</organism>
<protein>
    <submittedName>
        <fullName evidence="2">Uncharacterized protein</fullName>
    </submittedName>
</protein>
<evidence type="ECO:0000256" key="1">
    <source>
        <dbReference type="SAM" id="Phobius"/>
    </source>
</evidence>
<keyword evidence="1" id="KW-1133">Transmembrane helix</keyword>
<keyword evidence="3" id="KW-1185">Reference proteome</keyword>
<reference evidence="2 3" key="1">
    <citation type="submission" date="2017-09" db="EMBL/GenBank/DDBJ databases">
        <title>Complete circularized genomes of four mosquito-derived Elizabethkingia anophelis isolates.</title>
        <authorList>
            <person name="Nicholson A.C."/>
            <person name="Xu J."/>
        </authorList>
    </citation>
    <scope>NUCLEOTIDE SEQUENCE [LARGE SCALE GENOMIC DNA]</scope>
    <source>
        <strain evidence="2 3">R26</strain>
    </source>
</reference>
<evidence type="ECO:0000313" key="2">
    <source>
        <dbReference type="EMBL" id="ATC35592.1"/>
    </source>
</evidence>
<name>A0ABN5BVD9_9FLAO</name>
<feature type="transmembrane region" description="Helical" evidence="1">
    <location>
        <begin position="62"/>
        <end position="85"/>
    </location>
</feature>
<accession>A0ABN5BVD9</accession>
<feature type="transmembrane region" description="Helical" evidence="1">
    <location>
        <begin position="97"/>
        <end position="124"/>
    </location>
</feature>
<evidence type="ECO:0000313" key="3">
    <source>
        <dbReference type="Proteomes" id="UP000190057"/>
    </source>
</evidence>
<dbReference type="EMBL" id="CP023401">
    <property type="protein sequence ID" value="ATC35592.1"/>
    <property type="molecule type" value="Genomic_DNA"/>
</dbReference>
<keyword evidence="1" id="KW-0472">Membrane</keyword>
<gene>
    <name evidence="2" type="ORF">BAZ09_004910</name>
</gene>
<feature type="transmembrane region" description="Helical" evidence="1">
    <location>
        <begin position="6"/>
        <end position="24"/>
    </location>
</feature>
<proteinExistence type="predicted"/>
<keyword evidence="1" id="KW-0812">Transmembrane</keyword>